<evidence type="ECO:0000256" key="2">
    <source>
        <dbReference type="PROSITE-ProRule" id="PRU00221"/>
    </source>
</evidence>
<reference evidence="5" key="1">
    <citation type="journal article" date="2023" name="Mol. Biol. Evol.">
        <title>Third-Generation Sequencing Reveals the Adaptive Role of the Epigenome in Three Deep-Sea Polychaetes.</title>
        <authorList>
            <person name="Perez M."/>
            <person name="Aroh O."/>
            <person name="Sun Y."/>
            <person name="Lan Y."/>
            <person name="Juniper S.K."/>
            <person name="Young C.R."/>
            <person name="Angers B."/>
            <person name="Qian P.Y."/>
        </authorList>
    </citation>
    <scope>NUCLEOTIDE SEQUENCE</scope>
    <source>
        <strain evidence="5">P08H-3</strain>
    </source>
</reference>
<dbReference type="GO" id="GO:0034058">
    <property type="term" value="P:endosomal vesicle fusion"/>
    <property type="evidence" value="ECO:0007669"/>
    <property type="project" value="TreeGrafter"/>
</dbReference>
<dbReference type="EMBL" id="JAODUP010000361">
    <property type="protein sequence ID" value="KAK2151495.1"/>
    <property type="molecule type" value="Genomic_DNA"/>
</dbReference>
<evidence type="ECO:0000313" key="5">
    <source>
        <dbReference type="EMBL" id="KAK2151495.1"/>
    </source>
</evidence>
<comment type="similarity">
    <text evidence="1">Belongs to the VPS8 family.</text>
</comment>
<evidence type="ECO:0000256" key="3">
    <source>
        <dbReference type="SAM" id="MobiDB-lite"/>
    </source>
</evidence>
<keyword evidence="2" id="KW-0853">WD repeat</keyword>
<proteinExistence type="inferred from homology"/>
<organism evidence="5 6">
    <name type="scientific">Paralvinella palmiformis</name>
    <dbReference type="NCBI Taxonomy" id="53620"/>
    <lineage>
        <taxon>Eukaryota</taxon>
        <taxon>Metazoa</taxon>
        <taxon>Spiralia</taxon>
        <taxon>Lophotrochozoa</taxon>
        <taxon>Annelida</taxon>
        <taxon>Polychaeta</taxon>
        <taxon>Sedentaria</taxon>
        <taxon>Canalipalpata</taxon>
        <taxon>Terebellida</taxon>
        <taxon>Terebelliformia</taxon>
        <taxon>Alvinellidae</taxon>
        <taxon>Paralvinella</taxon>
    </lineage>
</organism>
<dbReference type="PANTHER" id="PTHR12616:SF8">
    <property type="entry name" value="VACUOLAR PROTEIN SORTING-ASSOCIATED PROTEIN 8 HOMOLOG"/>
    <property type="match status" value="1"/>
</dbReference>
<dbReference type="Gene3D" id="2.130.10.10">
    <property type="entry name" value="YVTN repeat-like/Quinoprotein amine dehydrogenase"/>
    <property type="match status" value="1"/>
</dbReference>
<evidence type="ECO:0000259" key="4">
    <source>
        <dbReference type="Pfam" id="PF12816"/>
    </source>
</evidence>
<evidence type="ECO:0000256" key="1">
    <source>
        <dbReference type="ARBA" id="ARBA00009422"/>
    </source>
</evidence>
<dbReference type="SUPFAM" id="SSF50978">
    <property type="entry name" value="WD40 repeat-like"/>
    <property type="match status" value="1"/>
</dbReference>
<feature type="repeat" description="WD" evidence="2">
    <location>
        <begin position="158"/>
        <end position="199"/>
    </location>
</feature>
<protein>
    <recommendedName>
        <fullName evidence="4">Vacuolar protein sorting-associated protein 8 central domain-containing protein</fullName>
    </recommendedName>
</protein>
<feature type="domain" description="Vacuolar protein sorting-associated protein 8 central" evidence="4">
    <location>
        <begin position="527"/>
        <end position="581"/>
    </location>
</feature>
<dbReference type="InterPro" id="IPR001680">
    <property type="entry name" value="WD40_rpt"/>
</dbReference>
<dbReference type="AlphaFoldDB" id="A0AAD9MZT4"/>
<dbReference type="InterPro" id="IPR036322">
    <property type="entry name" value="WD40_repeat_dom_sf"/>
</dbReference>
<dbReference type="GO" id="GO:0006623">
    <property type="term" value="P:protein targeting to vacuole"/>
    <property type="evidence" value="ECO:0007669"/>
    <property type="project" value="InterPro"/>
</dbReference>
<keyword evidence="6" id="KW-1185">Reference proteome</keyword>
<dbReference type="GO" id="GO:0030897">
    <property type="term" value="C:HOPS complex"/>
    <property type="evidence" value="ECO:0007669"/>
    <property type="project" value="TreeGrafter"/>
</dbReference>
<name>A0AAD9MZT4_9ANNE</name>
<evidence type="ECO:0000313" key="6">
    <source>
        <dbReference type="Proteomes" id="UP001208570"/>
    </source>
</evidence>
<dbReference type="InterPro" id="IPR045111">
    <property type="entry name" value="Vps41/Vps8"/>
</dbReference>
<dbReference type="PANTHER" id="PTHR12616">
    <property type="entry name" value="VACUOLAR PROTEIN SORTING VPS41"/>
    <property type="match status" value="1"/>
</dbReference>
<dbReference type="GO" id="GO:0005770">
    <property type="term" value="C:late endosome"/>
    <property type="evidence" value="ECO:0007669"/>
    <property type="project" value="TreeGrafter"/>
</dbReference>
<dbReference type="InterPro" id="IPR025941">
    <property type="entry name" value="Vps8_central_dom"/>
</dbReference>
<dbReference type="Pfam" id="PF12816">
    <property type="entry name" value="TPR_Vps8"/>
    <property type="match status" value="1"/>
</dbReference>
<gene>
    <name evidence="5" type="ORF">LSH36_361g02005</name>
</gene>
<comment type="caution">
    <text evidence="5">The sequence shown here is derived from an EMBL/GenBank/DDBJ whole genome shotgun (WGS) entry which is preliminary data.</text>
</comment>
<dbReference type="Pfam" id="PF23410">
    <property type="entry name" value="Beta-prop_VPS8"/>
    <property type="match status" value="1"/>
</dbReference>
<sequence>MAAAEDVVKVSENIDLDLDALDDKEFDIPPVENPPSLESILNEAEDGSLLEEDFIPPQLLQGDQGDTGSISSMEGILGDKPKRKQKKNIRYAEHGQVLRHVVLKGISAQIMSAADRIDAGMPTALAVSSMIAVGTSHGLVLIFDPKQVLKCCLGSTAVGAQYGAVSAMSFNRDSTRLLAGFAKGQITMWDITNGKLLRTITGAHPPGTAVLHVKFTDDLTIAVTSDSGGSVFELEFKRLIGVRTCESKCLFSGSRGEVCTIEPLHMNHMVQDHPMKDTLILAMGSLSKGDASTLPLLAWQFVIIQVSERDRVIDPVLAFARDQTIHFLQVVCNSPDDIKVVPLQKTELSYRLLAIAWMNSRSMVVVDTSERAHIIDVRTEDELEVIDLVDVQLVYSTSFYKSLATGGNVSKALRLDALLKQGKYQETLMLALSFYKGKAKAVVGLSSGTQRRKIIVGERMLEILNEYVDLSASTLCPSRGRAEELEEHFQNVIPVCVDYCLTLNRVDILFGSIYDRFSTDPIAKGTFLECLEPYILNDRLTFITPAVMKDFVSHYEQKGMVQNVEACIVHMDIASLDIHQNGTLPEILGQRCQGQLDPK</sequence>
<dbReference type="InterPro" id="IPR015943">
    <property type="entry name" value="WD40/YVTN_repeat-like_dom_sf"/>
</dbReference>
<feature type="region of interest" description="Disordered" evidence="3">
    <location>
        <begin position="58"/>
        <end position="85"/>
    </location>
</feature>
<dbReference type="Proteomes" id="UP001208570">
    <property type="component" value="Unassembled WGS sequence"/>
</dbReference>
<dbReference type="PROSITE" id="PS50082">
    <property type="entry name" value="WD_REPEATS_2"/>
    <property type="match status" value="1"/>
</dbReference>
<accession>A0AAD9MZT4</accession>